<dbReference type="InterPro" id="IPR016024">
    <property type="entry name" value="ARM-type_fold"/>
</dbReference>
<dbReference type="PANTHER" id="PTHR12295">
    <property type="entry name" value="FURRY-RELATED"/>
    <property type="match status" value="1"/>
</dbReference>
<keyword evidence="6" id="KW-1185">Reference proteome</keyword>
<dbReference type="Pfam" id="PF14222">
    <property type="entry name" value="MOR2-PAG1_N"/>
    <property type="match status" value="1"/>
</dbReference>
<dbReference type="Proteomes" id="UP000799439">
    <property type="component" value="Unassembled WGS sequence"/>
</dbReference>
<feature type="region of interest" description="Disordered" evidence="1">
    <location>
        <begin position="2467"/>
        <end position="2494"/>
    </location>
</feature>
<feature type="domain" description="Cell morphogenesis protein N-terminal" evidence="2">
    <location>
        <begin position="324"/>
        <end position="900"/>
    </location>
</feature>
<evidence type="ECO:0000313" key="5">
    <source>
        <dbReference type="EMBL" id="KAF2152437.1"/>
    </source>
</evidence>
<dbReference type="GO" id="GO:0005938">
    <property type="term" value="C:cell cortex"/>
    <property type="evidence" value="ECO:0007669"/>
    <property type="project" value="TreeGrafter"/>
</dbReference>
<dbReference type="PANTHER" id="PTHR12295:SF30">
    <property type="entry name" value="PROTEIN FURRY"/>
    <property type="match status" value="1"/>
</dbReference>
<dbReference type="OrthoDB" id="6287725at2759"/>
<feature type="region of interest" description="Disordered" evidence="1">
    <location>
        <begin position="697"/>
        <end position="728"/>
    </location>
</feature>
<evidence type="ECO:0000259" key="2">
    <source>
        <dbReference type="Pfam" id="PF14222"/>
    </source>
</evidence>
<feature type="domain" description="Cell morphogenesis central region" evidence="4">
    <location>
        <begin position="1713"/>
        <end position="1887"/>
    </location>
</feature>
<feature type="region of interest" description="Disordered" evidence="1">
    <location>
        <begin position="2374"/>
        <end position="2404"/>
    </location>
</feature>
<dbReference type="InterPro" id="IPR025481">
    <property type="entry name" value="Cell_Morphogen_C"/>
</dbReference>
<feature type="domain" description="Cell morphogenesis protein C-terminal" evidence="3">
    <location>
        <begin position="1938"/>
        <end position="2186"/>
    </location>
</feature>
<dbReference type="SUPFAM" id="SSF48371">
    <property type="entry name" value="ARM repeat"/>
    <property type="match status" value="1"/>
</dbReference>
<evidence type="ECO:0000259" key="4">
    <source>
        <dbReference type="Pfam" id="PF14228"/>
    </source>
</evidence>
<proteinExistence type="predicted"/>
<evidence type="ECO:0000313" key="6">
    <source>
        <dbReference type="Proteomes" id="UP000799439"/>
    </source>
</evidence>
<protein>
    <submittedName>
        <fullName evidence="5">Cell morphogenesis protein</fullName>
    </submittedName>
</protein>
<feature type="domain" description="Cell morphogenesis central region" evidence="4">
    <location>
        <begin position="1417"/>
        <end position="1647"/>
    </location>
</feature>
<dbReference type="GO" id="GO:0030427">
    <property type="term" value="C:site of polarized growth"/>
    <property type="evidence" value="ECO:0007669"/>
    <property type="project" value="TreeGrafter"/>
</dbReference>
<feature type="compositionally biased region" description="Low complexity" evidence="1">
    <location>
        <begin position="93"/>
        <end position="102"/>
    </location>
</feature>
<feature type="compositionally biased region" description="Polar residues" evidence="1">
    <location>
        <begin position="2374"/>
        <end position="2386"/>
    </location>
</feature>
<evidence type="ECO:0000259" key="3">
    <source>
        <dbReference type="Pfam" id="PF14225"/>
    </source>
</evidence>
<name>A0A9P4IYX6_9PEZI</name>
<sequence>MNGHPSETYPVALTNSPPPIQPDGRDHHPMTRGRAYSAATKSSSVRLQQSQSQSRTPQSSDSSERKVAQPYGHHRQTSIVHGVQHSRNGSQMPPNSSSPLSPHHGFVSPQIEQTQPKEAYLRKSPSASAISSTYQILTSPADPQATVRKHTERVHGLRRPRDPESGRSASRQKVRPPELTTVGEYALHHLLTNFIKEADDRIERCMNETSDGINIESICGQGADQGFDQLIVALGHIGRDRPKTLIDSVMLWRRGKSETTQTLRKELDRLKVSGTTIGNNHNNGTVRRYQNLSQFSVNDSTTTFQSDEGSSKITELMYEIRRAERKSAISVYILCRALMEIIAQYRTGTLPEETADRLEEVIWTQVRATDAQSLSLSTVKQAQWNLFGQLLGVMSGPRFSSIRDRYMNELGAMHVRLCVKGHMETELERKAVLLVGNMSWLKVRITPDAAWDQSCDLIRLLSTYFASVHGRAIKHAYCQLIEDLLLPIAAKATAQFNSPKWKAVLDTLRPKISQLLIKPKHWVQAFPLLTVTLCASPAETFNQQWLQIAQHLQPKLRDRSTRSHALKALCRLVWRYLYRIYDLQPQRKLDQIIQMIFQPGKKAILSTEPSIADPLIQLIRIIGYRHQDLCFRNILFPLMNAETILNGKDLRIEALEPERMVIGIRAYLAIMADLEKGEQPRFPQSFECDALLDPYSRSPHSHRRSASQSSVALTSHLDRQSKPVDTANFPDATKNYHVTFCKILGEICIICDNAFGGQAVLDEKLSQTVPKTPMSEAFAFGRRDEVYSPTDVRQGFYDLLHVAVQALPRCILPETPFNPLVNLLCTGTAHMQSHIASSSAQALKSIARESLYSQQVANGFSRFIFNFDDRYATVADGGLLGAQHIESTLRLYVELLEIWIESLQKETGKAPFDQLKRELLLSKTATNDLNRSRQFAHVDEVESHGLFFLCSPSRHVRAFAIRVLRLVSKFDQALGSRTSTRIISILEGSSQQVIDVNDDSLTTAERSRLQKGLRASNVSSTLVDLCGSDISHDSALWVKVFPGIIRLSQLTCPQAVLLTREIVCSRLLHTQSTISRFAEQPESSLGSRSRHTITPSEVTIEQWKLHLIFACTTLTNIGSQTSSATTNGVHTRKSSKNSSSSIEKICSATELFNKVVGFLGASNERVRVAAAVGLGTISPNLYLALLDALQPSVISLSESTQDRSGNHQRSMSSPRRAKRTDFLRTEITHLYRLTAHCIVDEQVIGNERVFVNMMAFTKNLRHFLNHDGIQHQLAFQKLRTHFCGLVEALYEMFSKKGELLKWMPFQTRKALFTMMEDWCGYSPNQIRITEAEELMRRSLLEATPDATHRGGMTAALEIEKKDLRAAALSAMAGLCAGPVNNPSDEDTVAQFDLRRMLQWIDTIFNDTPSDKTHATGRRALKNLIVHNPDHSYLLTRSLEMCFLAKAAKTLSSYFDVVTQVLSENQRPDMPFWRVLCAGLYTLGNENHTIRAKSTHMLRSMEEKTQMNSKLQDLDISVSDKTVAVYKSAQFNISQRLSREHSTLAFHVFSQFSYYFKDLQPDHQRNMVHAMLPWLQTIELQVDQSNRPVANSYMLLVNLIEITVKSSTALHSEIEALWRALATGPHGGNVQVILDFIILVCLDRREQNFVDYAKQVVVFLSKTPAGARVIEFLLMQLTPKSMVHEMTDAVPIPADNSGLPYTAELNNILPAGAKQCAISLGQLSMMLLVDLIVDPVQIPLDKVPVLLQTVITQWDHYTELVRDQAREMLVHLIHELVILRIEHGKTVPDKVAIEELAESIRKVDPRVTWTYEDGGDNPTKGPVSGVPEPMSYVIEEVVRVFSIAFELQAPEFDIRTQWAKTTLEWATACPVRHVACRSFQIYRCILQNPDQEMLADMLTRLQNTIADDENDYLTFSKEILMTLRTIIKRLEPVEILKYPQLFWITAACLDTIYEAEFEEALTMLEQLLDRLDLSDPALIKLFNERRPTNWQGEFNGLQPLVYKGLRSGLCLDRCLRIMDRMVKLPSNELVGGEERLLFTTLANLPRFLHYFADKDKETLLLGDTLANVAETQGHNGITLALTKLGASHFSTESEFLLEIVSAIRGAFFPDHEFDSLVFLLGLLNNQISWYKIKTMKLLCIVLPDVDMRKPEFASQGPDLISPLLRLLQTNYCQQALDVLDNVMSMTGTPLDQKHIRMSMAGSHSSRATRKEYDSTKSLYGIPEESGWSIPMPAIHSARTRHNVQAVVRTCNPDGLDSVETGTPKIEFRDDQAYSTYFPNDSVLSQGDIATEGAMNELVMKLDSLDDFFDDHDDDKTQGRNSMPRFSSIITDERESLYTKHTLPILHKSLDRNASVTSFAASFEDQKYTSPRENIMSPTAFANNSTLNTDDEDMRRPEKGRPGLHARSITSPVAMGMRRGISRNNFAFSEDDADNERQDVLSDDDLHLSRTPTIEATHMAYDGQAAATTHRRAASKGLRPAASNTSLNRGLGIGIHRPGVRRMMSANPELPDQHDSDSSQINSPVQRMAFSPLSPAGPFPTSNSAPPVAQPSQVPPSQPKGVDKSPRLGAGFMGDLRRDVDDT</sequence>
<feature type="region of interest" description="Disordered" evidence="1">
    <location>
        <begin position="2526"/>
        <end position="2581"/>
    </location>
</feature>
<dbReference type="GO" id="GO:0000902">
    <property type="term" value="P:cell morphogenesis"/>
    <property type="evidence" value="ECO:0007669"/>
    <property type="project" value="InterPro"/>
</dbReference>
<feature type="domain" description="Cell morphogenesis central region" evidence="4">
    <location>
        <begin position="937"/>
        <end position="1407"/>
    </location>
</feature>
<gene>
    <name evidence="5" type="ORF">K461DRAFT_294101</name>
</gene>
<dbReference type="InterPro" id="IPR029473">
    <property type="entry name" value="MOR2-PAG1_mid"/>
</dbReference>
<feature type="region of interest" description="Disordered" evidence="1">
    <location>
        <begin position="1197"/>
        <end position="1218"/>
    </location>
</feature>
<dbReference type="Pfam" id="PF14228">
    <property type="entry name" value="MOR2-PAG1_mid"/>
    <property type="match status" value="3"/>
</dbReference>
<dbReference type="InterPro" id="IPR025614">
    <property type="entry name" value="Cell_morpho_N"/>
</dbReference>
<organism evidence="5 6">
    <name type="scientific">Myriangium duriaei CBS 260.36</name>
    <dbReference type="NCBI Taxonomy" id="1168546"/>
    <lineage>
        <taxon>Eukaryota</taxon>
        <taxon>Fungi</taxon>
        <taxon>Dikarya</taxon>
        <taxon>Ascomycota</taxon>
        <taxon>Pezizomycotina</taxon>
        <taxon>Dothideomycetes</taxon>
        <taxon>Dothideomycetidae</taxon>
        <taxon>Myriangiales</taxon>
        <taxon>Myriangiaceae</taxon>
        <taxon>Myriangium</taxon>
    </lineage>
</organism>
<dbReference type="EMBL" id="ML996086">
    <property type="protein sequence ID" value="KAF2152437.1"/>
    <property type="molecule type" value="Genomic_DNA"/>
</dbReference>
<reference evidence="5" key="1">
    <citation type="journal article" date="2020" name="Stud. Mycol.">
        <title>101 Dothideomycetes genomes: a test case for predicting lifestyles and emergence of pathogens.</title>
        <authorList>
            <person name="Haridas S."/>
            <person name="Albert R."/>
            <person name="Binder M."/>
            <person name="Bloem J."/>
            <person name="Labutti K."/>
            <person name="Salamov A."/>
            <person name="Andreopoulos B."/>
            <person name="Baker S."/>
            <person name="Barry K."/>
            <person name="Bills G."/>
            <person name="Bluhm B."/>
            <person name="Cannon C."/>
            <person name="Castanera R."/>
            <person name="Culley D."/>
            <person name="Daum C."/>
            <person name="Ezra D."/>
            <person name="Gonzalez J."/>
            <person name="Henrissat B."/>
            <person name="Kuo A."/>
            <person name="Liang C."/>
            <person name="Lipzen A."/>
            <person name="Lutzoni F."/>
            <person name="Magnuson J."/>
            <person name="Mondo S."/>
            <person name="Nolan M."/>
            <person name="Ohm R."/>
            <person name="Pangilinan J."/>
            <person name="Park H.-J."/>
            <person name="Ramirez L."/>
            <person name="Alfaro M."/>
            <person name="Sun H."/>
            <person name="Tritt A."/>
            <person name="Yoshinaga Y."/>
            <person name="Zwiers L.-H."/>
            <person name="Turgeon B."/>
            <person name="Goodwin S."/>
            <person name="Spatafora J."/>
            <person name="Crous P."/>
            <person name="Grigoriev I."/>
        </authorList>
    </citation>
    <scope>NUCLEOTIDE SEQUENCE</scope>
    <source>
        <strain evidence="5">CBS 260.36</strain>
    </source>
</reference>
<dbReference type="Pfam" id="PF14225">
    <property type="entry name" value="MOR2-PAG1_C"/>
    <property type="match status" value="1"/>
</dbReference>
<evidence type="ECO:0000256" key="1">
    <source>
        <dbReference type="SAM" id="MobiDB-lite"/>
    </source>
</evidence>
<feature type="compositionally biased region" description="Basic and acidic residues" evidence="1">
    <location>
        <begin position="153"/>
        <end position="165"/>
    </location>
</feature>
<comment type="caution">
    <text evidence="5">The sequence shown here is derived from an EMBL/GenBank/DDBJ whole genome shotgun (WGS) entry which is preliminary data.</text>
</comment>
<feature type="region of interest" description="Disordered" evidence="1">
    <location>
        <begin position="1"/>
        <end position="108"/>
    </location>
</feature>
<feature type="region of interest" description="Disordered" evidence="1">
    <location>
        <begin position="137"/>
        <end position="178"/>
    </location>
</feature>
<dbReference type="InterPro" id="IPR039867">
    <property type="entry name" value="Furry/Tao3/Mor2"/>
</dbReference>
<feature type="compositionally biased region" description="Low complexity" evidence="1">
    <location>
        <begin position="42"/>
        <end position="61"/>
    </location>
</feature>
<accession>A0A9P4IYX6</accession>